<sequence>MDSADAELQLIGSRTKPWSAKPLLHSDLKFITGITPKGTAPTLYEVEDTAALVTAVAGGIYSEASTTAYAHIPNVSRPNCQWDEDTRPLESGSCYHLLRGFQELE</sequence>
<evidence type="ECO:0000313" key="1">
    <source>
        <dbReference type="EMBL" id="KIK48245.1"/>
    </source>
</evidence>
<dbReference type="HOGENOM" id="CLU_2238400_0_0_1"/>
<organism evidence="1 2">
    <name type="scientific">Suillus luteus UH-Slu-Lm8-n1</name>
    <dbReference type="NCBI Taxonomy" id="930992"/>
    <lineage>
        <taxon>Eukaryota</taxon>
        <taxon>Fungi</taxon>
        <taxon>Dikarya</taxon>
        <taxon>Basidiomycota</taxon>
        <taxon>Agaricomycotina</taxon>
        <taxon>Agaricomycetes</taxon>
        <taxon>Agaricomycetidae</taxon>
        <taxon>Boletales</taxon>
        <taxon>Suillineae</taxon>
        <taxon>Suillaceae</taxon>
        <taxon>Suillus</taxon>
    </lineage>
</organism>
<reference evidence="2" key="2">
    <citation type="submission" date="2015-01" db="EMBL/GenBank/DDBJ databases">
        <title>Evolutionary Origins and Diversification of the Mycorrhizal Mutualists.</title>
        <authorList>
            <consortium name="DOE Joint Genome Institute"/>
            <consortium name="Mycorrhizal Genomics Consortium"/>
            <person name="Kohler A."/>
            <person name="Kuo A."/>
            <person name="Nagy L.G."/>
            <person name="Floudas D."/>
            <person name="Copeland A."/>
            <person name="Barry K.W."/>
            <person name="Cichocki N."/>
            <person name="Veneault-Fourrey C."/>
            <person name="LaButti K."/>
            <person name="Lindquist E.A."/>
            <person name="Lipzen A."/>
            <person name="Lundell T."/>
            <person name="Morin E."/>
            <person name="Murat C."/>
            <person name="Riley R."/>
            <person name="Ohm R."/>
            <person name="Sun H."/>
            <person name="Tunlid A."/>
            <person name="Henrissat B."/>
            <person name="Grigoriev I.V."/>
            <person name="Hibbett D.S."/>
            <person name="Martin F."/>
        </authorList>
    </citation>
    <scope>NUCLEOTIDE SEQUENCE [LARGE SCALE GENOMIC DNA]</scope>
    <source>
        <strain evidence="2">UH-Slu-Lm8-n1</strain>
    </source>
</reference>
<protein>
    <submittedName>
        <fullName evidence="1">Uncharacterized protein</fullName>
    </submittedName>
</protein>
<gene>
    <name evidence="1" type="ORF">CY34DRAFT_702795</name>
</gene>
<dbReference type="EMBL" id="KN835139">
    <property type="protein sequence ID" value="KIK48245.1"/>
    <property type="molecule type" value="Genomic_DNA"/>
</dbReference>
<reference evidence="1 2" key="1">
    <citation type="submission" date="2014-04" db="EMBL/GenBank/DDBJ databases">
        <authorList>
            <consortium name="DOE Joint Genome Institute"/>
            <person name="Kuo A."/>
            <person name="Ruytinx J."/>
            <person name="Rineau F."/>
            <person name="Colpaert J."/>
            <person name="Kohler A."/>
            <person name="Nagy L.G."/>
            <person name="Floudas D."/>
            <person name="Copeland A."/>
            <person name="Barry K.W."/>
            <person name="Cichocki N."/>
            <person name="Veneault-Fourrey C."/>
            <person name="LaButti K."/>
            <person name="Lindquist E.A."/>
            <person name="Lipzen A."/>
            <person name="Lundell T."/>
            <person name="Morin E."/>
            <person name="Murat C."/>
            <person name="Sun H."/>
            <person name="Tunlid A."/>
            <person name="Henrissat B."/>
            <person name="Grigoriev I.V."/>
            <person name="Hibbett D.S."/>
            <person name="Martin F."/>
            <person name="Nordberg H.P."/>
            <person name="Cantor M.N."/>
            <person name="Hua S.X."/>
        </authorList>
    </citation>
    <scope>NUCLEOTIDE SEQUENCE [LARGE SCALE GENOMIC DNA]</scope>
    <source>
        <strain evidence="1 2">UH-Slu-Lm8-n1</strain>
    </source>
</reference>
<keyword evidence="2" id="KW-1185">Reference proteome</keyword>
<evidence type="ECO:0000313" key="2">
    <source>
        <dbReference type="Proteomes" id="UP000054485"/>
    </source>
</evidence>
<accession>A0A0D0ADC5</accession>
<name>A0A0D0ADC5_9AGAM</name>
<proteinExistence type="predicted"/>
<dbReference type="InParanoid" id="A0A0D0ADC5"/>
<dbReference type="Proteomes" id="UP000054485">
    <property type="component" value="Unassembled WGS sequence"/>
</dbReference>
<dbReference type="AlphaFoldDB" id="A0A0D0ADC5"/>
<dbReference type="OrthoDB" id="3258141at2759"/>